<proteinExistence type="predicted"/>
<comment type="caution">
    <text evidence="3">The sequence shown here is derived from an EMBL/GenBank/DDBJ whole genome shotgun (WGS) entry which is preliminary data.</text>
</comment>
<keyword evidence="2" id="KW-0812">Transmembrane</keyword>
<organism evidence="3 4">
    <name type="scientific">Pseudoclavibacter endophyticus</name>
    <dbReference type="NCBI Taxonomy" id="1778590"/>
    <lineage>
        <taxon>Bacteria</taxon>
        <taxon>Bacillati</taxon>
        <taxon>Actinomycetota</taxon>
        <taxon>Actinomycetes</taxon>
        <taxon>Micrococcales</taxon>
        <taxon>Microbacteriaceae</taxon>
        <taxon>Pseudoclavibacter</taxon>
    </lineage>
</organism>
<keyword evidence="4" id="KW-1185">Reference proteome</keyword>
<reference evidence="3 4" key="1">
    <citation type="submission" date="2019-09" db="EMBL/GenBank/DDBJ databases">
        <title>Phylogeny of genus Pseudoclavibacter and closely related genus.</title>
        <authorList>
            <person name="Li Y."/>
        </authorList>
    </citation>
    <scope>NUCLEOTIDE SEQUENCE [LARGE SCALE GENOMIC DNA]</scope>
    <source>
        <strain evidence="3 4">EGI 60007</strain>
    </source>
</reference>
<evidence type="ECO:0000256" key="1">
    <source>
        <dbReference type="SAM" id="MobiDB-lite"/>
    </source>
</evidence>
<dbReference type="Proteomes" id="UP000431744">
    <property type="component" value="Unassembled WGS sequence"/>
</dbReference>
<dbReference type="EMBL" id="WBJY01000001">
    <property type="protein sequence ID" value="KAB1650015.1"/>
    <property type="molecule type" value="Genomic_DNA"/>
</dbReference>
<feature type="transmembrane region" description="Helical" evidence="2">
    <location>
        <begin position="61"/>
        <end position="82"/>
    </location>
</feature>
<gene>
    <name evidence="3" type="ORF">F8O04_07310</name>
</gene>
<protein>
    <submittedName>
        <fullName evidence="3">DUF4191 domain-containing protein</fullName>
    </submittedName>
</protein>
<evidence type="ECO:0000256" key="2">
    <source>
        <dbReference type="SAM" id="Phobius"/>
    </source>
</evidence>
<dbReference type="AlphaFoldDB" id="A0A6H9WTK0"/>
<accession>A0A6H9WTK0</accession>
<dbReference type="InterPro" id="IPR025445">
    <property type="entry name" value="DUF4191"/>
</dbReference>
<dbReference type="RefSeq" id="WP_158028599.1">
    <property type="nucleotide sequence ID" value="NZ_BMHG01000001.1"/>
</dbReference>
<keyword evidence="2" id="KW-1133">Transmembrane helix</keyword>
<keyword evidence="2" id="KW-0472">Membrane</keyword>
<name>A0A6H9WTK0_9MICO</name>
<sequence length="237" mass="26135">MSQSSTSGAQKEPGRFRQIWQVLRMTVKYDKTSLWLLIGAFVVPVLVSVGVVLLVDPGNPLMWIISIVLGVMVGLLLAMYTLNWRAEKVAFSQLEGKPGAAGAVLTSSLRGRWQTSDTPVAFNAKTQDAVFRAVGKPGIVLVSEGNPNVCKRLVGDERRRVQRIVPNVDIIHIHVGNGEGQTPLLKLRRSMRKLPKKLQKTEILAVSNRLRAMPSSSLPIPKGIDPNRIRPSRAHLR</sequence>
<dbReference type="Pfam" id="PF13829">
    <property type="entry name" value="DUF4191"/>
    <property type="match status" value="1"/>
</dbReference>
<feature type="transmembrane region" description="Helical" evidence="2">
    <location>
        <begin position="34"/>
        <end position="55"/>
    </location>
</feature>
<evidence type="ECO:0000313" key="4">
    <source>
        <dbReference type="Proteomes" id="UP000431744"/>
    </source>
</evidence>
<feature type="region of interest" description="Disordered" evidence="1">
    <location>
        <begin position="215"/>
        <end position="237"/>
    </location>
</feature>
<dbReference type="OrthoDB" id="8479889at2"/>
<evidence type="ECO:0000313" key="3">
    <source>
        <dbReference type="EMBL" id="KAB1650015.1"/>
    </source>
</evidence>